<dbReference type="RefSeq" id="WP_310763817.1">
    <property type="nucleotide sequence ID" value="NZ_CP134050.1"/>
</dbReference>
<dbReference type="InterPro" id="IPR015422">
    <property type="entry name" value="PyrdxlP-dep_Trfase_small"/>
</dbReference>
<name>A0ABY9SX66_BREBE</name>
<dbReference type="Gene3D" id="3.90.1150.10">
    <property type="entry name" value="Aspartate Aminotransferase, domain 1"/>
    <property type="match status" value="1"/>
</dbReference>
<dbReference type="PIRSF" id="PIRSF017617">
    <property type="entry name" value="Thr_aldolase"/>
    <property type="match status" value="1"/>
</dbReference>
<dbReference type="InterPro" id="IPR015424">
    <property type="entry name" value="PyrdxlP-dep_Trfase"/>
</dbReference>
<dbReference type="NCBIfam" id="NF041359">
    <property type="entry name" value="GntG_guanitoxin"/>
    <property type="match status" value="1"/>
</dbReference>
<keyword evidence="6" id="KW-1185">Reference proteome</keyword>
<comment type="similarity">
    <text evidence="2">Belongs to the threonine aldolase family.</text>
</comment>
<feature type="domain" description="Aromatic amino acid beta-eliminating lyase/threonine aldolase" evidence="4">
    <location>
        <begin position="5"/>
        <end position="287"/>
    </location>
</feature>
<dbReference type="EC" id="4.1.2.48" evidence="5"/>
<dbReference type="CDD" id="cd06502">
    <property type="entry name" value="TA_like"/>
    <property type="match status" value="1"/>
</dbReference>
<evidence type="ECO:0000313" key="5">
    <source>
        <dbReference type="EMBL" id="WNC12420.1"/>
    </source>
</evidence>
<dbReference type="NCBIfam" id="NF007825">
    <property type="entry name" value="PRK10534.1"/>
    <property type="match status" value="1"/>
</dbReference>
<dbReference type="SUPFAM" id="SSF53383">
    <property type="entry name" value="PLP-dependent transferases"/>
    <property type="match status" value="1"/>
</dbReference>
<keyword evidence="5" id="KW-0456">Lyase</keyword>
<organism evidence="5 6">
    <name type="scientific">Brevibacillus brevis</name>
    <name type="common">Bacillus brevis</name>
    <dbReference type="NCBI Taxonomy" id="1393"/>
    <lineage>
        <taxon>Bacteria</taxon>
        <taxon>Bacillati</taxon>
        <taxon>Bacillota</taxon>
        <taxon>Bacilli</taxon>
        <taxon>Bacillales</taxon>
        <taxon>Paenibacillaceae</taxon>
        <taxon>Brevibacillus</taxon>
    </lineage>
</organism>
<evidence type="ECO:0000256" key="3">
    <source>
        <dbReference type="ARBA" id="ARBA00022898"/>
    </source>
</evidence>
<dbReference type="Gene3D" id="3.40.640.10">
    <property type="entry name" value="Type I PLP-dependent aspartate aminotransferase-like (Major domain)"/>
    <property type="match status" value="1"/>
</dbReference>
<proteinExistence type="inferred from homology"/>
<sequence length="347" mass="37756">MRKIDLRSDTVTKPTDAMIRAMADAEVGDDVYREDPTVNRLEELAAEKLGKEAALFVTSGTQGNQVAVLTHCVNGDEVIVEADSHIFYYEGGAMSALAGVQTRTLNGERGALRAEDVEKAIRSTTNIHFPRTKLICLENTHNRAGGAVVSPAQMKSVYDVGQKHGIPVHLDGARLFNAAAALGVDVRELTRFTDSVQVCLSKGLSAPVGSILAGDRDFIEAARWWRKKLGGGLRQVGYLAAPGILALTEMTERLAEDHARAKLLADGFRELSLAVEPVETNIVLVKTDGIQLTAVDFLRSLAEHGVYAVDFDEYVTRFTTHRHITDDDVRHVLEVVETLISGVSAPR</sequence>
<dbReference type="InterPro" id="IPR015421">
    <property type="entry name" value="PyrdxlP-dep_Trfase_major"/>
</dbReference>
<evidence type="ECO:0000259" key="4">
    <source>
        <dbReference type="Pfam" id="PF01212"/>
    </source>
</evidence>
<dbReference type="Proteomes" id="UP001256827">
    <property type="component" value="Chromosome"/>
</dbReference>
<evidence type="ECO:0000256" key="1">
    <source>
        <dbReference type="ARBA" id="ARBA00001933"/>
    </source>
</evidence>
<dbReference type="EMBL" id="CP134050">
    <property type="protein sequence ID" value="WNC12420.1"/>
    <property type="molecule type" value="Genomic_DNA"/>
</dbReference>
<evidence type="ECO:0000313" key="6">
    <source>
        <dbReference type="Proteomes" id="UP001256827"/>
    </source>
</evidence>
<dbReference type="InterPro" id="IPR001597">
    <property type="entry name" value="ArAA_b-elim_lyase/Thr_aldolase"/>
</dbReference>
<dbReference type="GO" id="GO:0016829">
    <property type="term" value="F:lyase activity"/>
    <property type="evidence" value="ECO:0007669"/>
    <property type="project" value="UniProtKB-KW"/>
</dbReference>
<gene>
    <name evidence="5" type="primary">ltaE</name>
    <name evidence="5" type="ORF">RGB73_16935</name>
</gene>
<reference evidence="5 6" key="1">
    <citation type="submission" date="2023-09" db="EMBL/GenBank/DDBJ databases">
        <title>Complete Genome and Methylome dissection of Bacillus brevis NEB573 original source of BbsI restriction endonuclease.</title>
        <authorList>
            <person name="Fomenkov A."/>
            <person name="Roberts R.D."/>
        </authorList>
    </citation>
    <scope>NUCLEOTIDE SEQUENCE [LARGE SCALE GENOMIC DNA]</scope>
    <source>
        <strain evidence="5 6">NEB573</strain>
    </source>
</reference>
<keyword evidence="3" id="KW-0663">Pyridoxal phosphate</keyword>
<dbReference type="InterPro" id="IPR023603">
    <property type="entry name" value="Low_specificity_L-TA-like"/>
</dbReference>
<dbReference type="Pfam" id="PF01212">
    <property type="entry name" value="Beta_elim_lyase"/>
    <property type="match status" value="1"/>
</dbReference>
<dbReference type="PANTHER" id="PTHR48097">
    <property type="entry name" value="L-THREONINE ALDOLASE-RELATED"/>
    <property type="match status" value="1"/>
</dbReference>
<evidence type="ECO:0000256" key="2">
    <source>
        <dbReference type="ARBA" id="ARBA00006966"/>
    </source>
</evidence>
<dbReference type="PANTHER" id="PTHR48097:SF9">
    <property type="entry name" value="L-THREONINE ALDOLASE"/>
    <property type="match status" value="1"/>
</dbReference>
<protein>
    <submittedName>
        <fullName evidence="5">Low-specificity L-threonine aldolase</fullName>
        <ecNumber evidence="5">4.1.2.48</ecNumber>
    </submittedName>
</protein>
<comment type="cofactor">
    <cofactor evidence="1">
        <name>pyridoxal 5'-phosphate</name>
        <dbReference type="ChEBI" id="CHEBI:597326"/>
    </cofactor>
</comment>
<accession>A0ABY9SX66</accession>